<gene>
    <name evidence="2" type="ORF">ACFS25_22785</name>
</gene>
<feature type="domain" description="HMA" evidence="1">
    <location>
        <begin position="1"/>
        <end position="65"/>
    </location>
</feature>
<protein>
    <submittedName>
        <fullName evidence="2">Heavy-metal-associated domain-containing protein</fullName>
    </submittedName>
</protein>
<dbReference type="RefSeq" id="WP_381505589.1">
    <property type="nucleotide sequence ID" value="NZ_JBHUOM010000023.1"/>
</dbReference>
<accession>A0ABW6AN17</accession>
<dbReference type="PROSITE" id="PS50846">
    <property type="entry name" value="HMA_2"/>
    <property type="match status" value="1"/>
</dbReference>
<dbReference type="InterPro" id="IPR006121">
    <property type="entry name" value="HMA_dom"/>
</dbReference>
<organism evidence="2 3">
    <name type="scientific">Spirosoma flavum</name>
    <dbReference type="NCBI Taxonomy" id="2048557"/>
    <lineage>
        <taxon>Bacteria</taxon>
        <taxon>Pseudomonadati</taxon>
        <taxon>Bacteroidota</taxon>
        <taxon>Cytophagia</taxon>
        <taxon>Cytophagales</taxon>
        <taxon>Cytophagaceae</taxon>
        <taxon>Spirosoma</taxon>
    </lineage>
</organism>
<dbReference type="InterPro" id="IPR036163">
    <property type="entry name" value="HMA_dom_sf"/>
</dbReference>
<dbReference type="CDD" id="cd00371">
    <property type="entry name" value="HMA"/>
    <property type="match status" value="1"/>
</dbReference>
<dbReference type="EMBL" id="JBHUOM010000023">
    <property type="protein sequence ID" value="MFD2936626.1"/>
    <property type="molecule type" value="Genomic_DNA"/>
</dbReference>
<dbReference type="SUPFAM" id="SSF55008">
    <property type="entry name" value="HMA, heavy metal-associated domain"/>
    <property type="match status" value="1"/>
</dbReference>
<evidence type="ECO:0000259" key="1">
    <source>
        <dbReference type="PROSITE" id="PS50846"/>
    </source>
</evidence>
<comment type="caution">
    <text evidence="2">The sequence shown here is derived from an EMBL/GenBank/DDBJ whole genome shotgun (WGS) entry which is preliminary data.</text>
</comment>
<sequence length="68" mass="7386">MDTLKFKTNIKCGGCIATVTPFLNEAVGEGNWQVDTLDPKKVLTVETSTAEVVKQAIEKAGYKAEQLN</sequence>
<name>A0ABW6AN17_9BACT</name>
<evidence type="ECO:0000313" key="3">
    <source>
        <dbReference type="Proteomes" id="UP001597512"/>
    </source>
</evidence>
<evidence type="ECO:0000313" key="2">
    <source>
        <dbReference type="EMBL" id="MFD2936626.1"/>
    </source>
</evidence>
<keyword evidence="3" id="KW-1185">Reference proteome</keyword>
<dbReference type="Gene3D" id="3.30.70.100">
    <property type="match status" value="1"/>
</dbReference>
<reference evidence="3" key="1">
    <citation type="journal article" date="2019" name="Int. J. Syst. Evol. Microbiol.">
        <title>The Global Catalogue of Microorganisms (GCM) 10K type strain sequencing project: providing services to taxonomists for standard genome sequencing and annotation.</title>
        <authorList>
            <consortium name="The Broad Institute Genomics Platform"/>
            <consortium name="The Broad Institute Genome Sequencing Center for Infectious Disease"/>
            <person name="Wu L."/>
            <person name="Ma J."/>
        </authorList>
    </citation>
    <scope>NUCLEOTIDE SEQUENCE [LARGE SCALE GENOMIC DNA]</scope>
    <source>
        <strain evidence="3">KCTC 52490</strain>
    </source>
</reference>
<proteinExistence type="predicted"/>
<dbReference type="Proteomes" id="UP001597512">
    <property type="component" value="Unassembled WGS sequence"/>
</dbReference>